<dbReference type="AlphaFoldDB" id="A0A423XQ70"/>
<protein>
    <submittedName>
        <fullName evidence="1">Rhs-family protein</fullName>
    </submittedName>
</protein>
<comment type="caution">
    <text evidence="1">The sequence shown here is derived from an EMBL/GenBank/DDBJ whole genome shotgun (WGS) entry which is preliminary data.</text>
</comment>
<evidence type="ECO:0000313" key="2">
    <source>
        <dbReference type="Proteomes" id="UP000285793"/>
    </source>
</evidence>
<feature type="non-terminal residue" evidence="1">
    <location>
        <position position="1"/>
    </location>
</feature>
<organism evidence="1 2">
    <name type="scientific">Cronobacter malonaticus</name>
    <dbReference type="NCBI Taxonomy" id="413503"/>
    <lineage>
        <taxon>Bacteria</taxon>
        <taxon>Pseudomonadati</taxon>
        <taxon>Pseudomonadota</taxon>
        <taxon>Gammaproteobacteria</taxon>
        <taxon>Enterobacterales</taxon>
        <taxon>Enterobacteriaceae</taxon>
        <taxon>Cronobacter</taxon>
    </lineage>
</organism>
<accession>A0A423XQ70</accession>
<proteinExistence type="predicted"/>
<name>A0A423XQ70_9ENTR</name>
<dbReference type="Proteomes" id="UP000285793">
    <property type="component" value="Unassembled WGS sequence"/>
</dbReference>
<evidence type="ECO:0000313" key="1">
    <source>
        <dbReference type="EMBL" id="ROW58516.1"/>
    </source>
</evidence>
<feature type="non-terminal residue" evidence="1">
    <location>
        <position position="92"/>
    </location>
</feature>
<dbReference type="Pfam" id="PF05593">
    <property type="entry name" value="RHS_repeat"/>
    <property type="match status" value="1"/>
</dbReference>
<dbReference type="EMBL" id="PQJL01000038">
    <property type="protein sequence ID" value="ROW58516.1"/>
    <property type="molecule type" value="Genomic_DNA"/>
</dbReference>
<dbReference type="Gene3D" id="2.180.10.10">
    <property type="entry name" value="RHS repeat-associated core"/>
    <property type="match status" value="1"/>
</dbReference>
<dbReference type="InterPro" id="IPR006530">
    <property type="entry name" value="YD"/>
</dbReference>
<sequence length="92" mass="10808">PATPGEKYSQYLWGYDAAGQVTKAVEPQKEERFFWDPAGNRTEEHRNPVWHNLLLRLDGLKLDYDGFGRLTRRQDKSGVIQHFAYDDEQRVK</sequence>
<gene>
    <name evidence="1" type="ORF">C3E80_21000</name>
</gene>
<dbReference type="NCBIfam" id="TIGR01643">
    <property type="entry name" value="YD_repeat_2x"/>
    <property type="match status" value="2"/>
</dbReference>
<reference evidence="1 2" key="1">
    <citation type="journal article" date="2018" name="Front. Microbiol.">
        <title>An Investigation of an Acute Gastroenteritis Outbreak: Cronobacter sakazakii, a Potential Cause of Food-Borne Illness.</title>
        <authorList>
            <person name="Yong W."/>
            <person name="Guo B."/>
            <person name="Shi X."/>
            <person name="Cheng T."/>
            <person name="Chen M."/>
            <person name="Jiang X."/>
            <person name="Ye Y."/>
            <person name="Wang J."/>
            <person name="Xie G."/>
            <person name="Ding J."/>
        </authorList>
    </citation>
    <scope>NUCLEOTIDE SEQUENCE [LARGE SCALE GENOMIC DNA]</scope>
    <source>
        <strain evidence="1 2">S1</strain>
    </source>
</reference>
<dbReference type="InterPro" id="IPR031325">
    <property type="entry name" value="RHS_repeat"/>
</dbReference>